<comment type="caution">
    <text evidence="1">The sequence shown here is derived from an EMBL/GenBank/DDBJ whole genome shotgun (WGS) entry which is preliminary data.</text>
</comment>
<evidence type="ECO:0000313" key="1">
    <source>
        <dbReference type="EMBL" id="PKV80929.1"/>
    </source>
</evidence>
<proteinExistence type="predicted"/>
<gene>
    <name evidence="1" type="ORF">ATK86_5366</name>
</gene>
<organism evidence="1 2">
    <name type="scientific">Nocardia fluminea</name>
    <dbReference type="NCBI Taxonomy" id="134984"/>
    <lineage>
        <taxon>Bacteria</taxon>
        <taxon>Bacillati</taxon>
        <taxon>Actinomycetota</taxon>
        <taxon>Actinomycetes</taxon>
        <taxon>Mycobacteriales</taxon>
        <taxon>Nocardiaceae</taxon>
        <taxon>Nocardia</taxon>
    </lineage>
</organism>
<dbReference type="AlphaFoldDB" id="A0A2N3VH31"/>
<dbReference type="Proteomes" id="UP000233766">
    <property type="component" value="Unassembled WGS sequence"/>
</dbReference>
<evidence type="ECO:0000313" key="2">
    <source>
        <dbReference type="Proteomes" id="UP000233766"/>
    </source>
</evidence>
<protein>
    <submittedName>
        <fullName evidence="1">Uncharacterized protein</fullName>
    </submittedName>
</protein>
<dbReference type="Pfam" id="PF23140">
    <property type="entry name" value="Gp80"/>
    <property type="match status" value="1"/>
</dbReference>
<dbReference type="InterPro" id="IPR056908">
    <property type="entry name" value="Gp80-like"/>
</dbReference>
<sequence>MAIAVATSRQALADAYKLLGGASTVWVSLHTSDPGSTGTAEAAGGSPAYARKQATWTSGTGGVLTATQVTIDVAAGTYTHAGFWTAVTGGTFVDKVAITSTTLGSQGQILVTPSYAQS</sequence>
<dbReference type="RefSeq" id="WP_101466772.1">
    <property type="nucleotide sequence ID" value="NZ_PJMW01000002.1"/>
</dbReference>
<dbReference type="EMBL" id="PJMW01000002">
    <property type="protein sequence ID" value="PKV80929.1"/>
    <property type="molecule type" value="Genomic_DNA"/>
</dbReference>
<name>A0A2N3VH31_9NOCA</name>
<accession>A0A2N3VH31</accession>
<dbReference type="OrthoDB" id="4556155at2"/>
<keyword evidence="2" id="KW-1185">Reference proteome</keyword>
<reference evidence="1 2" key="1">
    <citation type="submission" date="2017-12" db="EMBL/GenBank/DDBJ databases">
        <title>Sequencing the genomes of 1000 Actinobacteria strains.</title>
        <authorList>
            <person name="Klenk H.-P."/>
        </authorList>
    </citation>
    <scope>NUCLEOTIDE SEQUENCE [LARGE SCALE GENOMIC DNA]</scope>
    <source>
        <strain evidence="1 2">DSM 44489</strain>
    </source>
</reference>